<reference evidence="1 2" key="1">
    <citation type="submission" date="2018-08" db="EMBL/GenBank/DDBJ databases">
        <title>Recombination of ecologically and evolutionarily significant loci maintains genetic cohesion in the Pseudomonas syringae species complex.</title>
        <authorList>
            <person name="Dillon M."/>
            <person name="Thakur S."/>
            <person name="Almeida R.N.D."/>
            <person name="Weir B.S."/>
            <person name="Guttman D.S."/>
        </authorList>
    </citation>
    <scope>NUCLEOTIDE SEQUENCE [LARGE SCALE GENOMIC DNA]</scope>
    <source>
        <strain evidence="1 2">ICMP 4086</strain>
    </source>
</reference>
<sequence length="99" mass="10488">MKITDLDVGKMIGPISNAIFPVVFEGVDGSAPASELRKRASLHSEIMGRIMGVLLCGDEVGHDVVGLIEQSIVRMKESNSQAFGELLGPGGSLSKIHKN</sequence>
<dbReference type="EMBL" id="RBOC01000104">
    <property type="protein sequence ID" value="RMM09269.1"/>
    <property type="molecule type" value="Genomic_DNA"/>
</dbReference>
<protein>
    <submittedName>
        <fullName evidence="1">Uncharacterized protein</fullName>
    </submittedName>
</protein>
<proteinExistence type="predicted"/>
<dbReference type="AlphaFoldDB" id="A0A0P9MEV1"/>
<gene>
    <name evidence="1" type="ORF">ALQ84_03126</name>
</gene>
<dbReference type="RefSeq" id="WP_055010116.1">
    <property type="nucleotide sequence ID" value="NZ_LJPW01000137.1"/>
</dbReference>
<comment type="caution">
    <text evidence="1">The sequence shown here is derived from an EMBL/GenBank/DDBJ whole genome shotgun (WGS) entry which is preliminary data.</text>
</comment>
<dbReference type="OrthoDB" id="7008778at2"/>
<dbReference type="Proteomes" id="UP000278587">
    <property type="component" value="Unassembled WGS sequence"/>
</dbReference>
<accession>A0A0P9MEV1</accession>
<evidence type="ECO:0000313" key="1">
    <source>
        <dbReference type="EMBL" id="RMM09269.1"/>
    </source>
</evidence>
<name>A0A0P9MEV1_9PSED</name>
<organism evidence="1 2">
    <name type="scientific">Pseudomonas caricapapayae</name>
    <dbReference type="NCBI Taxonomy" id="46678"/>
    <lineage>
        <taxon>Bacteria</taxon>
        <taxon>Pseudomonadati</taxon>
        <taxon>Pseudomonadota</taxon>
        <taxon>Gammaproteobacteria</taxon>
        <taxon>Pseudomonadales</taxon>
        <taxon>Pseudomonadaceae</taxon>
        <taxon>Pseudomonas</taxon>
    </lineage>
</organism>
<evidence type="ECO:0000313" key="2">
    <source>
        <dbReference type="Proteomes" id="UP000278587"/>
    </source>
</evidence>